<feature type="non-terminal residue" evidence="4">
    <location>
        <position position="1"/>
    </location>
</feature>
<keyword evidence="5" id="KW-1185">Reference proteome</keyword>
<feature type="compositionally biased region" description="Low complexity" evidence="1">
    <location>
        <begin position="174"/>
        <end position="188"/>
    </location>
</feature>
<feature type="domain" description="PH" evidence="2">
    <location>
        <begin position="874"/>
        <end position="983"/>
    </location>
</feature>
<feature type="compositionally biased region" description="Basic and acidic residues" evidence="1">
    <location>
        <begin position="478"/>
        <end position="515"/>
    </location>
</feature>
<feature type="compositionally biased region" description="Low complexity" evidence="1">
    <location>
        <begin position="107"/>
        <end position="127"/>
    </location>
</feature>
<feature type="region of interest" description="Disordered" evidence="1">
    <location>
        <begin position="1"/>
        <end position="59"/>
    </location>
</feature>
<dbReference type="PANTHER" id="PTHR47644:SF1">
    <property type="entry name" value="PDZ DOMAIN-CONTAINING PROTEIN"/>
    <property type="match status" value="1"/>
</dbReference>
<dbReference type="SMART" id="SM00228">
    <property type="entry name" value="PDZ"/>
    <property type="match status" value="1"/>
</dbReference>
<reference evidence="4" key="1">
    <citation type="submission" date="2022-07" db="EMBL/GenBank/DDBJ databases">
        <authorList>
            <person name="Trinca V."/>
            <person name="Uliana J.V.C."/>
            <person name="Torres T.T."/>
            <person name="Ward R.J."/>
            <person name="Monesi N."/>
        </authorList>
    </citation>
    <scope>NUCLEOTIDE SEQUENCE</scope>
    <source>
        <strain evidence="4">HSMRA1968</strain>
        <tissue evidence="4">Whole embryos</tissue>
    </source>
</reference>
<dbReference type="InterPro" id="IPR001478">
    <property type="entry name" value="PDZ"/>
</dbReference>
<gene>
    <name evidence="4" type="primary">Pheta1</name>
    <name evidence="4" type="ORF">Bhyg_04293</name>
</gene>
<feature type="compositionally biased region" description="Basic and acidic residues" evidence="1">
    <location>
        <begin position="373"/>
        <end position="383"/>
    </location>
</feature>
<dbReference type="CDD" id="cd00136">
    <property type="entry name" value="PDZ_canonical"/>
    <property type="match status" value="1"/>
</dbReference>
<name>A0A9Q0SA35_9DIPT</name>
<proteinExistence type="predicted"/>
<feature type="domain" description="PDZ" evidence="3">
    <location>
        <begin position="664"/>
        <end position="742"/>
    </location>
</feature>
<feature type="compositionally biased region" description="Basic and acidic residues" evidence="1">
    <location>
        <begin position="243"/>
        <end position="261"/>
    </location>
</feature>
<feature type="compositionally biased region" description="Polar residues" evidence="1">
    <location>
        <begin position="128"/>
        <end position="139"/>
    </location>
</feature>
<dbReference type="Proteomes" id="UP001151699">
    <property type="component" value="Chromosome A"/>
</dbReference>
<dbReference type="Pfam" id="PF00595">
    <property type="entry name" value="PDZ"/>
    <property type="match status" value="1"/>
</dbReference>
<dbReference type="SMART" id="SM00233">
    <property type="entry name" value="PH"/>
    <property type="match status" value="2"/>
</dbReference>
<dbReference type="SUPFAM" id="SSF50729">
    <property type="entry name" value="PH domain-like"/>
    <property type="match status" value="2"/>
</dbReference>
<feature type="region of interest" description="Disordered" evidence="1">
    <location>
        <begin position="360"/>
        <end position="383"/>
    </location>
</feature>
<evidence type="ECO:0000259" key="3">
    <source>
        <dbReference type="PROSITE" id="PS50106"/>
    </source>
</evidence>
<dbReference type="Pfam" id="PF00169">
    <property type="entry name" value="PH"/>
    <property type="match status" value="2"/>
</dbReference>
<dbReference type="AlphaFoldDB" id="A0A9Q0SA35"/>
<feature type="compositionally biased region" description="Polar residues" evidence="1">
    <location>
        <begin position="71"/>
        <end position="97"/>
    </location>
</feature>
<feature type="region of interest" description="Disordered" evidence="1">
    <location>
        <begin position="154"/>
        <end position="325"/>
    </location>
</feature>
<feature type="compositionally biased region" description="Basic and acidic residues" evidence="1">
    <location>
        <begin position="268"/>
        <end position="277"/>
    </location>
</feature>
<evidence type="ECO:0000259" key="2">
    <source>
        <dbReference type="PROSITE" id="PS50003"/>
    </source>
</evidence>
<feature type="compositionally biased region" description="Basic residues" evidence="1">
    <location>
        <begin position="312"/>
        <end position="325"/>
    </location>
</feature>
<comment type="caution">
    <text evidence="4">The sequence shown here is derived from an EMBL/GenBank/DDBJ whole genome shotgun (WGS) entry which is preliminary data.</text>
</comment>
<organism evidence="4 5">
    <name type="scientific">Pseudolycoriella hygida</name>
    <dbReference type="NCBI Taxonomy" id="35572"/>
    <lineage>
        <taxon>Eukaryota</taxon>
        <taxon>Metazoa</taxon>
        <taxon>Ecdysozoa</taxon>
        <taxon>Arthropoda</taxon>
        <taxon>Hexapoda</taxon>
        <taxon>Insecta</taxon>
        <taxon>Pterygota</taxon>
        <taxon>Neoptera</taxon>
        <taxon>Endopterygota</taxon>
        <taxon>Diptera</taxon>
        <taxon>Nematocera</taxon>
        <taxon>Sciaroidea</taxon>
        <taxon>Sciaridae</taxon>
        <taxon>Pseudolycoriella</taxon>
    </lineage>
</organism>
<feature type="compositionally biased region" description="Basic and acidic residues" evidence="1">
    <location>
        <begin position="216"/>
        <end position="231"/>
    </location>
</feature>
<evidence type="ECO:0000256" key="1">
    <source>
        <dbReference type="SAM" id="MobiDB-lite"/>
    </source>
</evidence>
<feature type="region of interest" description="Disordered" evidence="1">
    <location>
        <begin position="477"/>
        <end position="537"/>
    </location>
</feature>
<dbReference type="InterPro" id="IPR001849">
    <property type="entry name" value="PH_domain"/>
</dbReference>
<protein>
    <submittedName>
        <fullName evidence="4">Sesquipedalian-1</fullName>
    </submittedName>
</protein>
<feature type="domain" description="PH" evidence="2">
    <location>
        <begin position="755"/>
        <end position="852"/>
    </location>
</feature>
<dbReference type="Gene3D" id="2.30.29.30">
    <property type="entry name" value="Pleckstrin-homology domain (PH domain)/Phosphotyrosine-binding domain (PTB)"/>
    <property type="match status" value="2"/>
</dbReference>
<evidence type="ECO:0000313" key="4">
    <source>
        <dbReference type="EMBL" id="KAJ6649060.1"/>
    </source>
</evidence>
<sequence>TPSLSIELEDHKVPIQTIQRRSRPSSPTKRKEIRRRSAFGQDIDPSIHTCSNISNESPDHAITSATSELLLNRSDSGKNTDLSECSTNTEDYVTCTDNSRRVPGIKTASASSSSTTQVPASAQTSQTVTQDGSSFESASSMYSLARVDAICEDGGVLDDNTPLPPIPSQNTVKSSPSHSAASSSSAGSYCPNGLKKSVKTSSPTRTNIVKPILTKPKTESVSDDDKSEKRYSSSGYYESPQDEDNKPSRQRRVRDWNEEDRRRRKEKMRLDIEKENMKSLTSPIKKPSHIFKQISPDDRAAMNILDGTSPNKAKRLRPKTRRSPRIRSSNEEFFGKRVKTPIVINSEADSAADPVAEIVPSKNSHPCRLSPRNIKDSSPDKGLKALSTESLRSASPGSDSVFYSEADALVDHQVHCQNCGKQVEIVNAASGSQETLGGSVVEEIVPTIVKPPADFADSPDGPRTPHHTTRLYKKLDKRFRSEERHGDRRIYRTRQESARAKSEERGKDEANERAVLRPAGSSPCVVLPEGQRDQQSEPEQRIYLGHYRLGFWICVTGRNVWKKHDVGVMEERSQEAMQRRGSTDSEKDFRKRYQAITHRLVHRRSCVEMQRRQSSNSFNMISSSASPDSLRNKLEEIFKLMLVVWAKEGIALKTVSGQKNGTDKSIILYSGNGEFGFRIHGSKPVVVSAIEPDTPAETSGLEIGDIVLFVNGISVIDKTHSEVVQIAHAGSDVLKIEVARTANLISNDATEAVIPALYSGYLWRQGPNNQKWVRRWFCLRPDNCLYFYKTEGDVLPVGAVRLAGNTVENCSSGIGRPFAFQISSGENLPLYLAADSEEAANRWIAVTSHSAKQSDPWLELSTRTLRLPPNGVPRPDCFGYLMKLGTRWRVWSKRYCVLKDACLYFYHDGNSKNAFGMACLQGHRVIHTNNSLGKKFAFEIAPLETKLRHYFFSTESEMDKKSLRILNRSMDESWLKNRKEKLIHKIKFIKKMKVRFVKKIFPRTLSCKLSKHMNVFTNSPSVHHFNSSNEMFRTL</sequence>
<dbReference type="InterPro" id="IPR036034">
    <property type="entry name" value="PDZ_sf"/>
</dbReference>
<feature type="region of interest" description="Disordered" evidence="1">
    <location>
        <begin position="71"/>
        <end position="139"/>
    </location>
</feature>
<dbReference type="OrthoDB" id="2157866at2759"/>
<accession>A0A9Q0SA35</accession>
<dbReference type="InterPro" id="IPR011993">
    <property type="entry name" value="PH-like_dom_sf"/>
</dbReference>
<feature type="non-terminal residue" evidence="4">
    <location>
        <position position="1035"/>
    </location>
</feature>
<dbReference type="Gene3D" id="2.30.42.10">
    <property type="match status" value="1"/>
</dbReference>
<dbReference type="SUPFAM" id="SSF50156">
    <property type="entry name" value="PDZ domain-like"/>
    <property type="match status" value="1"/>
</dbReference>
<evidence type="ECO:0000313" key="5">
    <source>
        <dbReference type="Proteomes" id="UP001151699"/>
    </source>
</evidence>
<dbReference type="PROSITE" id="PS50106">
    <property type="entry name" value="PDZ"/>
    <property type="match status" value="1"/>
</dbReference>
<dbReference type="PROSITE" id="PS50003">
    <property type="entry name" value="PH_DOMAIN"/>
    <property type="match status" value="2"/>
</dbReference>
<dbReference type="PANTHER" id="PTHR47644">
    <property type="entry name" value="AGAP008221-PA"/>
    <property type="match status" value="1"/>
</dbReference>
<dbReference type="EMBL" id="WJQU01000001">
    <property type="protein sequence ID" value="KAJ6649060.1"/>
    <property type="molecule type" value="Genomic_DNA"/>
</dbReference>